<dbReference type="EMBL" id="KN768016">
    <property type="protein sequence ID" value="KIH47219.1"/>
    <property type="molecule type" value="Genomic_DNA"/>
</dbReference>
<keyword evidence="1" id="KW-0812">Transmembrane</keyword>
<proteinExistence type="predicted"/>
<name>A0A0C2FKD4_9BILA</name>
<keyword evidence="1" id="KW-1133">Transmembrane helix</keyword>
<dbReference type="Proteomes" id="UP000054047">
    <property type="component" value="Unassembled WGS sequence"/>
</dbReference>
<protein>
    <submittedName>
        <fullName evidence="2">Uncharacterized protein</fullName>
    </submittedName>
</protein>
<dbReference type="OrthoDB" id="283575at2759"/>
<feature type="transmembrane region" description="Helical" evidence="1">
    <location>
        <begin position="20"/>
        <end position="40"/>
    </location>
</feature>
<accession>A0A0C2FKD4</accession>
<evidence type="ECO:0000313" key="2">
    <source>
        <dbReference type="EMBL" id="KIH47219.1"/>
    </source>
</evidence>
<evidence type="ECO:0000256" key="1">
    <source>
        <dbReference type="SAM" id="Phobius"/>
    </source>
</evidence>
<organism evidence="2 3">
    <name type="scientific">Ancylostoma duodenale</name>
    <dbReference type="NCBI Taxonomy" id="51022"/>
    <lineage>
        <taxon>Eukaryota</taxon>
        <taxon>Metazoa</taxon>
        <taxon>Ecdysozoa</taxon>
        <taxon>Nematoda</taxon>
        <taxon>Chromadorea</taxon>
        <taxon>Rhabditida</taxon>
        <taxon>Rhabditina</taxon>
        <taxon>Rhabditomorpha</taxon>
        <taxon>Strongyloidea</taxon>
        <taxon>Ancylostomatidae</taxon>
        <taxon>Ancylostomatinae</taxon>
        <taxon>Ancylostoma</taxon>
    </lineage>
</organism>
<dbReference type="AlphaFoldDB" id="A0A0C2FKD4"/>
<evidence type="ECO:0000313" key="3">
    <source>
        <dbReference type="Proteomes" id="UP000054047"/>
    </source>
</evidence>
<sequence>MFLNGAGMFLPHSIKIWTVYWLGPLGALSLIPMCALYMGCEYMAKKRRVKRVGEMLDGQNITVDEEVLHHLLTKKVSEV</sequence>
<reference evidence="2 3" key="1">
    <citation type="submission" date="2013-12" db="EMBL/GenBank/DDBJ databases">
        <title>Draft genome of the parsitic nematode Ancylostoma duodenale.</title>
        <authorList>
            <person name="Mitreva M."/>
        </authorList>
    </citation>
    <scope>NUCLEOTIDE SEQUENCE [LARGE SCALE GENOMIC DNA]</scope>
    <source>
        <strain evidence="2 3">Zhejiang</strain>
    </source>
</reference>
<keyword evidence="3" id="KW-1185">Reference proteome</keyword>
<keyword evidence="1" id="KW-0472">Membrane</keyword>
<gene>
    <name evidence="2" type="ORF">ANCDUO_22724</name>
</gene>